<sequence length="323" mass="35349">MEPRGPFAECRADGPFAARGCCEWGGHLGPRRVLVAVARRPATRPSGGTAGERSSSSAQPLGQPLSPTLASSLPTTSTSLALDDVAIWCRVRVRSCLFHPKSARSPPRQQRASCPASGAGGPRLLPPSIGARNSAAATPVLPNVYSALLCFDRLSELSSAIDEFSSGYQQDCARAGERGRLKSHRGNSNTIVALAGNKADVLDTRQVSADHIGGRPYREAVLMDSRWDLIIVGVWTDLLQRNALRWSLARVDKNIIIGTLLRCNHNHRCLETSDHSTIHFNPDHHTKYRLKTIRRSLIDNPRSRFIDKFLENRRAHLATVTSD</sequence>
<protein>
    <submittedName>
        <fullName evidence="2">Uncharacterized protein</fullName>
    </submittedName>
</protein>
<accession>A0A804QDK7</accession>
<reference evidence="3" key="1">
    <citation type="submission" date="2015-12" db="EMBL/GenBank/DDBJ databases">
        <title>Update maize B73 reference genome by single molecule sequencing technologies.</title>
        <authorList>
            <consortium name="Maize Genome Sequencing Project"/>
            <person name="Ware D."/>
        </authorList>
    </citation>
    <scope>NUCLEOTIDE SEQUENCE [LARGE SCALE GENOMIC DNA]</scope>
    <source>
        <strain evidence="3">cv. B73</strain>
    </source>
</reference>
<feature type="region of interest" description="Disordered" evidence="1">
    <location>
        <begin position="41"/>
        <end position="70"/>
    </location>
</feature>
<dbReference type="PANTHER" id="PTHR48299:SF2">
    <property type="entry name" value="ATP-DEPENDENT DNA HELICASE"/>
    <property type="match status" value="1"/>
</dbReference>
<keyword evidence="3" id="KW-1185">Reference proteome</keyword>
<proteinExistence type="predicted"/>
<dbReference type="EnsemblPlants" id="Zm00001eb324010_T001">
    <property type="protein sequence ID" value="Zm00001eb324010_P001"/>
    <property type="gene ID" value="Zm00001eb324010"/>
</dbReference>
<evidence type="ECO:0000256" key="1">
    <source>
        <dbReference type="SAM" id="MobiDB-lite"/>
    </source>
</evidence>
<dbReference type="InParanoid" id="A0A804QDK7"/>
<organism evidence="2 3">
    <name type="scientific">Zea mays</name>
    <name type="common">Maize</name>
    <dbReference type="NCBI Taxonomy" id="4577"/>
    <lineage>
        <taxon>Eukaryota</taxon>
        <taxon>Viridiplantae</taxon>
        <taxon>Streptophyta</taxon>
        <taxon>Embryophyta</taxon>
        <taxon>Tracheophyta</taxon>
        <taxon>Spermatophyta</taxon>
        <taxon>Magnoliopsida</taxon>
        <taxon>Liliopsida</taxon>
        <taxon>Poales</taxon>
        <taxon>Poaceae</taxon>
        <taxon>PACMAD clade</taxon>
        <taxon>Panicoideae</taxon>
        <taxon>Andropogonodae</taxon>
        <taxon>Andropogoneae</taxon>
        <taxon>Tripsacinae</taxon>
        <taxon>Zea</taxon>
    </lineage>
</organism>
<evidence type="ECO:0000313" key="2">
    <source>
        <dbReference type="EnsemblPlants" id="Zm00001eb324010_P001"/>
    </source>
</evidence>
<evidence type="ECO:0000313" key="3">
    <source>
        <dbReference type="Proteomes" id="UP000007305"/>
    </source>
</evidence>
<reference evidence="2" key="3">
    <citation type="submission" date="2021-05" db="UniProtKB">
        <authorList>
            <consortium name="EnsemblPlants"/>
        </authorList>
    </citation>
    <scope>IDENTIFICATION</scope>
    <source>
        <strain evidence="2">cv. B73</strain>
    </source>
</reference>
<dbReference type="Proteomes" id="UP000007305">
    <property type="component" value="Chromosome 7"/>
</dbReference>
<dbReference type="PANTHER" id="PTHR48299">
    <property type="entry name" value="ACT DOMAIN-CONTAINING PROTEIN ACR9"/>
    <property type="match status" value="1"/>
</dbReference>
<dbReference type="AlphaFoldDB" id="A0A804QDK7"/>
<reference evidence="2" key="2">
    <citation type="submission" date="2019-07" db="EMBL/GenBank/DDBJ databases">
        <authorList>
            <person name="Seetharam A."/>
            <person name="Woodhouse M."/>
            <person name="Cannon E."/>
        </authorList>
    </citation>
    <scope>NUCLEOTIDE SEQUENCE [LARGE SCALE GENOMIC DNA]</scope>
    <source>
        <strain evidence="2">cv. B73</strain>
    </source>
</reference>
<name>A0A804QDK7_MAIZE</name>
<feature type="region of interest" description="Disordered" evidence="1">
    <location>
        <begin position="100"/>
        <end position="127"/>
    </location>
</feature>
<dbReference type="Gramene" id="Zm00001eb324010_T001">
    <property type="protein sequence ID" value="Zm00001eb324010_P001"/>
    <property type="gene ID" value="Zm00001eb324010"/>
</dbReference>